<dbReference type="AlphaFoldDB" id="A0A1F6F3Z1"/>
<dbReference type="InterPro" id="IPR036397">
    <property type="entry name" value="RNaseH_sf"/>
</dbReference>
<dbReference type="PANTHER" id="PTHR35004">
    <property type="entry name" value="TRANSPOSASE RV3428C-RELATED"/>
    <property type="match status" value="1"/>
</dbReference>
<feature type="domain" description="Integrase catalytic" evidence="1">
    <location>
        <begin position="129"/>
        <end position="306"/>
    </location>
</feature>
<dbReference type="SUPFAM" id="SSF53098">
    <property type="entry name" value="Ribonuclease H-like"/>
    <property type="match status" value="1"/>
</dbReference>
<organism evidence="2 3">
    <name type="scientific">Candidatus Kaiserbacteria bacterium RIFCSPLOWO2_01_FULL_54_13</name>
    <dbReference type="NCBI Taxonomy" id="1798512"/>
    <lineage>
        <taxon>Bacteria</taxon>
        <taxon>Candidatus Kaiseribacteriota</taxon>
    </lineage>
</organism>
<comment type="caution">
    <text evidence="2">The sequence shown here is derived from an EMBL/GenBank/DDBJ whole genome shotgun (WGS) entry which is preliminary data.</text>
</comment>
<dbReference type="GO" id="GO:0015074">
    <property type="term" value="P:DNA integration"/>
    <property type="evidence" value="ECO:0007669"/>
    <property type="project" value="InterPro"/>
</dbReference>
<dbReference type="Gene3D" id="3.30.420.10">
    <property type="entry name" value="Ribonuclease H-like superfamily/Ribonuclease H"/>
    <property type="match status" value="1"/>
</dbReference>
<dbReference type="SUPFAM" id="SSF46689">
    <property type="entry name" value="Homeodomain-like"/>
    <property type="match status" value="1"/>
</dbReference>
<proteinExistence type="predicted"/>
<dbReference type="PANTHER" id="PTHR35004:SF6">
    <property type="entry name" value="TRANSPOSASE"/>
    <property type="match status" value="1"/>
</dbReference>
<dbReference type="Pfam" id="PF13565">
    <property type="entry name" value="HTH_32"/>
    <property type="match status" value="1"/>
</dbReference>
<dbReference type="InterPro" id="IPR012337">
    <property type="entry name" value="RNaseH-like_sf"/>
</dbReference>
<dbReference type="EMBL" id="MFLZ01000004">
    <property type="protein sequence ID" value="OGG80582.1"/>
    <property type="molecule type" value="Genomic_DNA"/>
</dbReference>
<evidence type="ECO:0000313" key="2">
    <source>
        <dbReference type="EMBL" id="OGG80582.1"/>
    </source>
</evidence>
<reference evidence="2 3" key="1">
    <citation type="journal article" date="2016" name="Nat. Commun.">
        <title>Thousands of microbial genomes shed light on interconnected biogeochemical processes in an aquifer system.</title>
        <authorList>
            <person name="Anantharaman K."/>
            <person name="Brown C.T."/>
            <person name="Hug L.A."/>
            <person name="Sharon I."/>
            <person name="Castelle C.J."/>
            <person name="Probst A.J."/>
            <person name="Thomas B.C."/>
            <person name="Singh A."/>
            <person name="Wilkins M.J."/>
            <person name="Karaoz U."/>
            <person name="Brodie E.L."/>
            <person name="Williams K.H."/>
            <person name="Hubbard S.S."/>
            <person name="Banfield J.F."/>
        </authorList>
    </citation>
    <scope>NUCLEOTIDE SEQUENCE [LARGE SCALE GENOMIC DNA]</scope>
</reference>
<sequence length="306" mass="35311">MAETIREERVRWILPIAEGRTKISEVMKVCPHGRRSVERWLAAYRAGGEAALEPKSTRPKTSPKETSIRIKETVIALRKKKKLCALKLHWKLEKLGINIHERTVGKILKTEGLVRKYRVKRMKYKYLKAELKPGELVEIDVKHVPGYVANKEYFQYTAIDCASRWRHLRIFEEESTFHSVAFLEDVIGRFPFRIAAIKTDNHSTFTNWYVGTNKRSDMTVKTVHALDRFCADRGIIHYLIDAGKPAQNGTVERSHGSDQKTLYEERTFASLKDLRSKVKRWNTAYNDLEHCGLNGKTPNEALAITS</sequence>
<dbReference type="GO" id="GO:0003676">
    <property type="term" value="F:nucleic acid binding"/>
    <property type="evidence" value="ECO:0007669"/>
    <property type="project" value="InterPro"/>
</dbReference>
<gene>
    <name evidence="2" type="ORF">A3A39_01370</name>
</gene>
<dbReference type="Proteomes" id="UP000177372">
    <property type="component" value="Unassembled WGS sequence"/>
</dbReference>
<dbReference type="PROSITE" id="PS50994">
    <property type="entry name" value="INTEGRASE"/>
    <property type="match status" value="1"/>
</dbReference>
<dbReference type="Pfam" id="PF13683">
    <property type="entry name" value="rve_3"/>
    <property type="match status" value="1"/>
</dbReference>
<evidence type="ECO:0000259" key="1">
    <source>
        <dbReference type="PROSITE" id="PS50994"/>
    </source>
</evidence>
<accession>A0A1F6F3Z1</accession>
<protein>
    <recommendedName>
        <fullName evidence="1">Integrase catalytic domain-containing protein</fullName>
    </recommendedName>
</protein>
<dbReference type="InterPro" id="IPR001584">
    <property type="entry name" value="Integrase_cat-core"/>
</dbReference>
<name>A0A1F6F3Z1_9BACT</name>
<dbReference type="InterPro" id="IPR009057">
    <property type="entry name" value="Homeodomain-like_sf"/>
</dbReference>
<evidence type="ECO:0000313" key="3">
    <source>
        <dbReference type="Proteomes" id="UP000177372"/>
    </source>
</evidence>